<evidence type="ECO:0000256" key="1">
    <source>
        <dbReference type="SAM" id="MobiDB-lite"/>
    </source>
</evidence>
<dbReference type="EMBL" id="GG666554">
    <property type="protein sequence ID" value="EEN55933.1"/>
    <property type="molecule type" value="Genomic_DNA"/>
</dbReference>
<name>C3YUN2_BRAFL</name>
<sequence>MTRITTSGTTDPVGRVAVTGVKNIPFQRVRYSVTSGEEFSQGTCSESVSGSDQQSVEENDQGEATVLKAPGQPRQRRPANLDQDISCDYPTCPDDSDTEKDERPPTSYAADVPTATTPPQTDVHGGLRFGF</sequence>
<dbReference type="InParanoid" id="C3YUN2"/>
<protein>
    <submittedName>
        <fullName evidence="2">Uncharacterized protein</fullName>
    </submittedName>
</protein>
<feature type="compositionally biased region" description="Polar residues" evidence="1">
    <location>
        <begin position="35"/>
        <end position="54"/>
    </location>
</feature>
<accession>C3YUN2</accession>
<evidence type="ECO:0000313" key="2">
    <source>
        <dbReference type="EMBL" id="EEN55933.1"/>
    </source>
</evidence>
<feature type="region of interest" description="Disordered" evidence="1">
    <location>
        <begin position="35"/>
        <end position="131"/>
    </location>
</feature>
<reference evidence="2" key="1">
    <citation type="journal article" date="2008" name="Nature">
        <title>The amphioxus genome and the evolution of the chordate karyotype.</title>
        <authorList>
            <consortium name="US DOE Joint Genome Institute (JGI-PGF)"/>
            <person name="Putnam N.H."/>
            <person name="Butts T."/>
            <person name="Ferrier D.E.K."/>
            <person name="Furlong R.F."/>
            <person name="Hellsten U."/>
            <person name="Kawashima T."/>
            <person name="Robinson-Rechavi M."/>
            <person name="Shoguchi E."/>
            <person name="Terry A."/>
            <person name="Yu J.-K."/>
            <person name="Benito-Gutierrez E.L."/>
            <person name="Dubchak I."/>
            <person name="Garcia-Fernandez J."/>
            <person name="Gibson-Brown J.J."/>
            <person name="Grigoriev I.V."/>
            <person name="Horton A.C."/>
            <person name="de Jong P.J."/>
            <person name="Jurka J."/>
            <person name="Kapitonov V.V."/>
            <person name="Kohara Y."/>
            <person name="Kuroki Y."/>
            <person name="Lindquist E."/>
            <person name="Lucas S."/>
            <person name="Osoegawa K."/>
            <person name="Pennacchio L.A."/>
            <person name="Salamov A.A."/>
            <person name="Satou Y."/>
            <person name="Sauka-Spengler T."/>
            <person name="Schmutz J."/>
            <person name="Shin-I T."/>
            <person name="Toyoda A."/>
            <person name="Bronner-Fraser M."/>
            <person name="Fujiyama A."/>
            <person name="Holland L.Z."/>
            <person name="Holland P.W.H."/>
            <person name="Satoh N."/>
            <person name="Rokhsar D.S."/>
        </authorList>
    </citation>
    <scope>NUCLEOTIDE SEQUENCE [LARGE SCALE GENOMIC DNA]</scope>
    <source>
        <strain evidence="2">S238N-H82</strain>
        <tissue evidence="2">Testes</tissue>
    </source>
</reference>
<proteinExistence type="predicted"/>
<dbReference type="AlphaFoldDB" id="C3YUN2"/>
<gene>
    <name evidence="2" type="ORF">BRAFLDRAFT_74045</name>
</gene>
<organism>
    <name type="scientific">Branchiostoma floridae</name>
    <name type="common">Florida lancelet</name>
    <name type="synonym">Amphioxus</name>
    <dbReference type="NCBI Taxonomy" id="7739"/>
    <lineage>
        <taxon>Eukaryota</taxon>
        <taxon>Metazoa</taxon>
        <taxon>Chordata</taxon>
        <taxon>Cephalochordata</taxon>
        <taxon>Leptocardii</taxon>
        <taxon>Amphioxiformes</taxon>
        <taxon>Branchiostomatidae</taxon>
        <taxon>Branchiostoma</taxon>
    </lineage>
</organism>